<accession>A0AAW5UDV5</accession>
<proteinExistence type="predicted"/>
<dbReference type="RefSeq" id="WP_264948582.1">
    <property type="nucleotide sequence ID" value="NZ_JAPDVB010000001.1"/>
</dbReference>
<evidence type="ECO:0008006" key="3">
    <source>
        <dbReference type="Google" id="ProtNLM"/>
    </source>
</evidence>
<sequence>MGFNLTNALTTKLGSNDVYASVNRGKSQLNILYEQTYVNNKASEYNEDAQYLLHDGSEYQISRKIMNGATQNYGNTLQLKYNLADSALYVFQTTLTTDFCNQPYTSNEMWFSESGKPAYPVYRTSKGRNFTPALDLYFYHQLGKHQSLSADFLGTYIHTKGAYYEGEGEPYQYQVDGKTYSLIAEAIYENRLKPFTFSAGTNLNWKYMDNQYLGDVVSENGIRSLGIYGFAQIKGSLGQFKEGTSRLTYVAGFGLSNQSYRQGDEEFSFWLCRPKLTLAYSLTSSFQIRLGSELSQHISQIAMISDTRIRKNSMEWTVGNPSLKPSSRYENWVVFSFSKPRINTDFTLNYRINRHCDLAKYTRTENDQFLYSQTNQPHCNMLYLTNDTRFDIIPDHLIFSVNAGIYRFFNKGDEYSHCYTAYNYGGTLQGYWGKWTVMLYADNGWNFMEGENIGHNPPSLATSASYHIGDFDFTLYMHNPFMAHPKSYSAEIVNALLRKQVRGYDNSGGNLLRIGVAWNINRGKEYRKIQRNINNEERETGILK</sequence>
<dbReference type="EMBL" id="JAPDVD010000001">
    <property type="protein sequence ID" value="MCW4137180.1"/>
    <property type="molecule type" value="Genomic_DNA"/>
</dbReference>
<dbReference type="AlphaFoldDB" id="A0AAW5UDV5"/>
<reference evidence="1" key="1">
    <citation type="submission" date="2022-11" db="EMBL/GenBank/DDBJ databases">
        <title>Genomic repertoires linked with pathogenic potency of arthritogenic Prevotella copri isolated from the gut of rheumatoid arthritis patients.</title>
        <authorList>
            <person name="Nii T."/>
            <person name="Maeda Y."/>
            <person name="Motooka D."/>
            <person name="Naito M."/>
            <person name="Matsumoto Y."/>
            <person name="Ogawa T."/>
            <person name="Oguro-Igashira E."/>
            <person name="Kishikawa T."/>
            <person name="Yamashita M."/>
            <person name="Koizumi S."/>
            <person name="Kurakawa T."/>
            <person name="Okumura R."/>
            <person name="Kayama H."/>
            <person name="Murakami M."/>
            <person name="Sakaguchi T."/>
            <person name="Das B."/>
            <person name="Nakamura S."/>
            <person name="Okada Y."/>
            <person name="Kumanogoh A."/>
            <person name="Takeda K."/>
        </authorList>
    </citation>
    <scope>NUCLEOTIDE SEQUENCE</scope>
    <source>
        <strain evidence="1">H105_2-2</strain>
    </source>
</reference>
<name>A0AAW5UDV5_9BACT</name>
<dbReference type="Proteomes" id="UP001208620">
    <property type="component" value="Unassembled WGS sequence"/>
</dbReference>
<organism evidence="1 2">
    <name type="scientific">Segatella copri</name>
    <dbReference type="NCBI Taxonomy" id="165179"/>
    <lineage>
        <taxon>Bacteria</taxon>
        <taxon>Pseudomonadati</taxon>
        <taxon>Bacteroidota</taxon>
        <taxon>Bacteroidia</taxon>
        <taxon>Bacteroidales</taxon>
        <taxon>Prevotellaceae</taxon>
        <taxon>Segatella</taxon>
    </lineage>
</organism>
<comment type="caution">
    <text evidence="1">The sequence shown here is derived from an EMBL/GenBank/DDBJ whole genome shotgun (WGS) entry which is preliminary data.</text>
</comment>
<evidence type="ECO:0000313" key="1">
    <source>
        <dbReference type="EMBL" id="MCW4137180.1"/>
    </source>
</evidence>
<gene>
    <name evidence="1" type="ORF">ONT01_05180</name>
</gene>
<evidence type="ECO:0000313" key="2">
    <source>
        <dbReference type="Proteomes" id="UP001208620"/>
    </source>
</evidence>
<protein>
    <recommendedName>
        <fullName evidence="3">Outer membrane protein beta-barrel domain-containing protein</fullName>
    </recommendedName>
</protein>